<evidence type="ECO:0000313" key="3">
    <source>
        <dbReference type="EMBL" id="RLZ06882.1"/>
    </source>
</evidence>
<feature type="compositionally biased region" description="Basic and acidic residues" evidence="1">
    <location>
        <begin position="73"/>
        <end position="112"/>
    </location>
</feature>
<evidence type="ECO:0000313" key="4">
    <source>
        <dbReference type="Proteomes" id="UP000275348"/>
    </source>
</evidence>
<organism evidence="3 4">
    <name type="scientific">Faecalibacter macacae</name>
    <dbReference type="NCBI Taxonomy" id="1859289"/>
    <lineage>
        <taxon>Bacteria</taxon>
        <taxon>Pseudomonadati</taxon>
        <taxon>Bacteroidota</taxon>
        <taxon>Flavobacteriia</taxon>
        <taxon>Flavobacteriales</taxon>
        <taxon>Weeksellaceae</taxon>
        <taxon>Faecalibacter</taxon>
    </lineage>
</organism>
<dbReference type="Proteomes" id="UP000275348">
    <property type="component" value="Unassembled WGS sequence"/>
</dbReference>
<dbReference type="EMBL" id="RDOJ01000021">
    <property type="protein sequence ID" value="RLZ06882.1"/>
    <property type="molecule type" value="Genomic_DNA"/>
</dbReference>
<dbReference type="AlphaFoldDB" id="A0A3L9M1Z3"/>
<evidence type="ECO:0000256" key="2">
    <source>
        <dbReference type="SAM" id="SignalP"/>
    </source>
</evidence>
<sequence length="152" mass="18394">MKQFLALASLFAVLSVSAQQRPEQPFKDGKEKVEVKDGRRQVKPDFKDKKRPSAEQQMKRYEKYDLSSVQKQKIKDLHQERDRDMRKGFDKQQKEFAKQKEQDRKQFDKKLEQIMGKKQFAQYKQDRELKMKDRGQMKKRGDFREFDKSKRG</sequence>
<accession>A0A3L9M1Z3</accession>
<gene>
    <name evidence="3" type="ORF">EAH69_12405</name>
</gene>
<reference evidence="3 4" key="1">
    <citation type="submission" date="2018-10" db="EMBL/GenBank/DDBJ databases">
        <authorList>
            <person name="Chen X."/>
        </authorList>
    </citation>
    <scope>NUCLEOTIDE SEQUENCE [LARGE SCALE GENOMIC DNA]</scope>
    <source>
        <strain evidence="3 4">YIM 102668</strain>
    </source>
</reference>
<proteinExistence type="predicted"/>
<name>A0A3L9M1Z3_9FLAO</name>
<feature type="compositionally biased region" description="Basic and acidic residues" evidence="1">
    <location>
        <begin position="24"/>
        <end position="65"/>
    </location>
</feature>
<keyword evidence="2" id="KW-0732">Signal</keyword>
<comment type="caution">
    <text evidence="3">The sequence shown here is derived from an EMBL/GenBank/DDBJ whole genome shotgun (WGS) entry which is preliminary data.</text>
</comment>
<feature type="signal peptide" evidence="2">
    <location>
        <begin position="1"/>
        <end position="18"/>
    </location>
</feature>
<feature type="chain" id="PRO_5018110601" description="DUF4890 domain-containing protein" evidence="2">
    <location>
        <begin position="19"/>
        <end position="152"/>
    </location>
</feature>
<protein>
    <recommendedName>
        <fullName evidence="5">DUF4890 domain-containing protein</fullName>
    </recommendedName>
</protein>
<keyword evidence="4" id="KW-1185">Reference proteome</keyword>
<dbReference type="RefSeq" id="WP_121935529.1">
    <property type="nucleotide sequence ID" value="NZ_RDOJ01000021.1"/>
</dbReference>
<feature type="compositionally biased region" description="Basic and acidic residues" evidence="1">
    <location>
        <begin position="124"/>
        <end position="152"/>
    </location>
</feature>
<evidence type="ECO:0000256" key="1">
    <source>
        <dbReference type="SAM" id="MobiDB-lite"/>
    </source>
</evidence>
<evidence type="ECO:0008006" key="5">
    <source>
        <dbReference type="Google" id="ProtNLM"/>
    </source>
</evidence>
<dbReference type="OrthoDB" id="1454254at2"/>
<feature type="region of interest" description="Disordered" evidence="1">
    <location>
        <begin position="19"/>
        <end position="152"/>
    </location>
</feature>